<evidence type="ECO:0000313" key="2">
    <source>
        <dbReference type="EMBL" id="CAG5111881.1"/>
    </source>
</evidence>
<feature type="region of interest" description="Disordered" evidence="1">
    <location>
        <begin position="59"/>
        <end position="104"/>
    </location>
</feature>
<evidence type="ECO:0000313" key="3">
    <source>
        <dbReference type="Proteomes" id="UP001158576"/>
    </source>
</evidence>
<keyword evidence="3" id="KW-1185">Reference proteome</keyword>
<gene>
    <name evidence="2" type="ORF">OKIOD_LOCUS14917</name>
</gene>
<evidence type="ECO:0000256" key="1">
    <source>
        <dbReference type="SAM" id="MobiDB-lite"/>
    </source>
</evidence>
<sequence>MMPCKWIASTIELLCGIKCTSMEERLESAETAIDKLQDHVLDIEELKSEVAKLKKRIHKSTAAKTISQQQPKKRDNHGWGAAPSGKNPKVVDSDDNIEDLDEDPSNVWVPVERAINALGKQW</sequence>
<organism evidence="2 3">
    <name type="scientific">Oikopleura dioica</name>
    <name type="common">Tunicate</name>
    <dbReference type="NCBI Taxonomy" id="34765"/>
    <lineage>
        <taxon>Eukaryota</taxon>
        <taxon>Metazoa</taxon>
        <taxon>Chordata</taxon>
        <taxon>Tunicata</taxon>
        <taxon>Appendicularia</taxon>
        <taxon>Copelata</taxon>
        <taxon>Oikopleuridae</taxon>
        <taxon>Oikopleura</taxon>
    </lineage>
</organism>
<feature type="compositionally biased region" description="Acidic residues" evidence="1">
    <location>
        <begin position="93"/>
        <end position="104"/>
    </location>
</feature>
<dbReference type="EMBL" id="OU015567">
    <property type="protein sequence ID" value="CAG5111881.1"/>
    <property type="molecule type" value="Genomic_DNA"/>
</dbReference>
<accession>A0ABN7T2N7</accession>
<protein>
    <submittedName>
        <fullName evidence="2">Oidioi.mRNA.OKI2018_I69.chr2.g6152.t1.cds</fullName>
    </submittedName>
</protein>
<reference evidence="2 3" key="1">
    <citation type="submission" date="2021-04" db="EMBL/GenBank/DDBJ databases">
        <authorList>
            <person name="Bliznina A."/>
        </authorList>
    </citation>
    <scope>NUCLEOTIDE SEQUENCE [LARGE SCALE GENOMIC DNA]</scope>
</reference>
<proteinExistence type="predicted"/>
<name>A0ABN7T2N7_OIKDI</name>
<dbReference type="Proteomes" id="UP001158576">
    <property type="component" value="Chromosome 2"/>
</dbReference>